<sequence>MLISRLRCFGTSYHRICKQVIISRRRGFSCFQSEARSVATECSYGLTGPSSYAFEMPRIKRTARDKTGPNEDLNPKWTRICDLTLFSTLLYFSLCVRVGTDKTSCTCLTGRGHAIDSMTCVCPTEYFEVLVICITIT</sequence>
<name>A0A6A5Y4J7_9PLEO</name>
<dbReference type="Proteomes" id="UP000799778">
    <property type="component" value="Unassembled WGS sequence"/>
</dbReference>
<dbReference type="GeneID" id="54278456"/>
<organism evidence="1 2">
    <name type="scientific">Aaosphaeria arxii CBS 175.79</name>
    <dbReference type="NCBI Taxonomy" id="1450172"/>
    <lineage>
        <taxon>Eukaryota</taxon>
        <taxon>Fungi</taxon>
        <taxon>Dikarya</taxon>
        <taxon>Ascomycota</taxon>
        <taxon>Pezizomycotina</taxon>
        <taxon>Dothideomycetes</taxon>
        <taxon>Pleosporomycetidae</taxon>
        <taxon>Pleosporales</taxon>
        <taxon>Pleosporales incertae sedis</taxon>
        <taxon>Aaosphaeria</taxon>
    </lineage>
</organism>
<evidence type="ECO:0000313" key="2">
    <source>
        <dbReference type="Proteomes" id="UP000799778"/>
    </source>
</evidence>
<dbReference type="RefSeq" id="XP_033388515.1">
    <property type="nucleotide sequence ID" value="XM_033521059.1"/>
</dbReference>
<dbReference type="AlphaFoldDB" id="A0A6A5Y4J7"/>
<dbReference type="EMBL" id="ML978067">
    <property type="protein sequence ID" value="KAF2020176.1"/>
    <property type="molecule type" value="Genomic_DNA"/>
</dbReference>
<protein>
    <submittedName>
        <fullName evidence="1">Uncharacterized protein</fullName>
    </submittedName>
</protein>
<evidence type="ECO:0000313" key="1">
    <source>
        <dbReference type="EMBL" id="KAF2020176.1"/>
    </source>
</evidence>
<gene>
    <name evidence="1" type="ORF">BU24DRAFT_134908</name>
</gene>
<reference evidence="1" key="1">
    <citation type="journal article" date="2020" name="Stud. Mycol.">
        <title>101 Dothideomycetes genomes: a test case for predicting lifestyles and emergence of pathogens.</title>
        <authorList>
            <person name="Haridas S."/>
            <person name="Albert R."/>
            <person name="Binder M."/>
            <person name="Bloem J."/>
            <person name="Labutti K."/>
            <person name="Salamov A."/>
            <person name="Andreopoulos B."/>
            <person name="Baker S."/>
            <person name="Barry K."/>
            <person name="Bills G."/>
            <person name="Bluhm B."/>
            <person name="Cannon C."/>
            <person name="Castanera R."/>
            <person name="Culley D."/>
            <person name="Daum C."/>
            <person name="Ezra D."/>
            <person name="Gonzalez J."/>
            <person name="Henrissat B."/>
            <person name="Kuo A."/>
            <person name="Liang C."/>
            <person name="Lipzen A."/>
            <person name="Lutzoni F."/>
            <person name="Magnuson J."/>
            <person name="Mondo S."/>
            <person name="Nolan M."/>
            <person name="Ohm R."/>
            <person name="Pangilinan J."/>
            <person name="Park H.-J."/>
            <person name="Ramirez L."/>
            <person name="Alfaro M."/>
            <person name="Sun H."/>
            <person name="Tritt A."/>
            <person name="Yoshinaga Y."/>
            <person name="Zwiers L.-H."/>
            <person name="Turgeon B."/>
            <person name="Goodwin S."/>
            <person name="Spatafora J."/>
            <person name="Crous P."/>
            <person name="Grigoriev I."/>
        </authorList>
    </citation>
    <scope>NUCLEOTIDE SEQUENCE</scope>
    <source>
        <strain evidence="1">CBS 175.79</strain>
    </source>
</reference>
<keyword evidence="2" id="KW-1185">Reference proteome</keyword>
<accession>A0A6A5Y4J7</accession>
<proteinExistence type="predicted"/>